<dbReference type="AlphaFoldDB" id="A0A926I385"/>
<dbReference type="InterPro" id="IPR003772">
    <property type="entry name" value="YceD"/>
</dbReference>
<dbReference type="PANTHER" id="PTHR34374:SF1">
    <property type="entry name" value="LARGE RIBOSOMAL RNA SUBUNIT ACCUMULATION PROTEIN YCED HOMOLOG 1, CHLOROPLASTIC"/>
    <property type="match status" value="1"/>
</dbReference>
<dbReference type="PANTHER" id="PTHR34374">
    <property type="entry name" value="LARGE RIBOSOMAL RNA SUBUNIT ACCUMULATION PROTEIN YCED HOMOLOG 1, CHLOROPLASTIC"/>
    <property type="match status" value="1"/>
</dbReference>
<accession>A0A926I385</accession>
<reference evidence="1" key="1">
    <citation type="submission" date="2020-08" db="EMBL/GenBank/DDBJ databases">
        <title>Genome public.</title>
        <authorList>
            <person name="Liu C."/>
            <person name="Sun Q."/>
        </authorList>
    </citation>
    <scope>NUCLEOTIDE SEQUENCE</scope>
    <source>
        <strain evidence="1">NSJ-33</strain>
    </source>
</reference>
<comment type="caution">
    <text evidence="1">The sequence shown here is derived from an EMBL/GenBank/DDBJ whole genome shotgun (WGS) entry which is preliminary data.</text>
</comment>
<dbReference type="RefSeq" id="WP_249295344.1">
    <property type="nucleotide sequence ID" value="NZ_JACRSV010000003.1"/>
</dbReference>
<sequence>MRIDLRQLFDIVGERKTFDLSLDFSDEEYNGEHPFQMPVKVSGQIENKAQVVRLFFSVKFVLNLHCDRCMGEFERAYDFSFQHVLVRKLNTDNDEYVVCEDSQLDLDELVRADLFLELPSKVLCTEDCKGLCGQCGRNLNFDSCECEKKSIDPRLEVLGKLLE</sequence>
<dbReference type="EMBL" id="JACRSV010000003">
    <property type="protein sequence ID" value="MBC8560338.1"/>
    <property type="molecule type" value="Genomic_DNA"/>
</dbReference>
<evidence type="ECO:0000313" key="2">
    <source>
        <dbReference type="Proteomes" id="UP000610760"/>
    </source>
</evidence>
<dbReference type="Pfam" id="PF02620">
    <property type="entry name" value="YceD"/>
    <property type="match status" value="1"/>
</dbReference>
<protein>
    <submittedName>
        <fullName evidence="1">DUF177 domain-containing protein</fullName>
    </submittedName>
</protein>
<organism evidence="1 2">
    <name type="scientific">Fumia xinanensis</name>
    <dbReference type="NCBI Taxonomy" id="2763659"/>
    <lineage>
        <taxon>Bacteria</taxon>
        <taxon>Bacillati</taxon>
        <taxon>Bacillota</taxon>
        <taxon>Clostridia</taxon>
        <taxon>Eubacteriales</taxon>
        <taxon>Oscillospiraceae</taxon>
        <taxon>Fumia</taxon>
    </lineage>
</organism>
<evidence type="ECO:0000313" key="1">
    <source>
        <dbReference type="EMBL" id="MBC8560338.1"/>
    </source>
</evidence>
<gene>
    <name evidence="1" type="ORF">H8710_09715</name>
</gene>
<keyword evidence="2" id="KW-1185">Reference proteome</keyword>
<dbReference type="Proteomes" id="UP000610760">
    <property type="component" value="Unassembled WGS sequence"/>
</dbReference>
<proteinExistence type="predicted"/>
<name>A0A926I385_9FIRM</name>